<dbReference type="EC" id="6.1.1.12" evidence="3"/>
<evidence type="ECO:0000256" key="1">
    <source>
        <dbReference type="ARBA" id="ARBA00004496"/>
    </source>
</evidence>
<dbReference type="PRINTS" id="PR01042">
    <property type="entry name" value="TRNASYNTHASP"/>
</dbReference>
<evidence type="ECO:0000256" key="3">
    <source>
        <dbReference type="ARBA" id="ARBA00012841"/>
    </source>
</evidence>
<sequence length="497" mass="55979">MTASDKVDLGELRVQDEAQLQSKCSKKQAKKEMRKEKLRNQRNTVAAVRSSGFDVCDTFGDVRLSNLKVKSGIDFWTAVGDLSSLLDGYHVILRTKVVKVRSKGSNIVFLVITENGSTTTAQCVCSEDKELIKYISKLTYNSAVDLEGFVVVPDRPVEGVTQKEVEVRLKRVFCVARADKLPFTLEDASRCEVDRGTGLLDDLGNDLKESKRVRVNTDTRLSYRVLDLQTPANQAIFKIMAEISAVFSEFMRAQGFLQIYPPELNDLGSSKGGARVFKLDYFGQNACLVQSSQLHKQLAVRAGFRRVYVVQEAFRAEDSDTNRHLTEFTGLHCEMEIEDSYSEVVDVCEALFLKFFDALHVKLSKDLEIVRAQFPSLPLKYLPKNPRLTFEEGVKMLQEAGLNIDCTKDLSTKAEKMLGKLVLEKYDSDFFILDRFPMAARPFYTMPCDTDPMFSNSFDVFIRGQEIVTGGERISSKDLFLQRAALSPEIDLKSLAT</sequence>
<dbReference type="PANTHER" id="PTHR43450:SF1">
    <property type="entry name" value="ASPARTATE--TRNA LIGASE, CYTOPLASMIC"/>
    <property type="match status" value="1"/>
</dbReference>
<dbReference type="Proteomes" id="UP000230069">
    <property type="component" value="Unassembled WGS sequence"/>
</dbReference>
<dbReference type="PANTHER" id="PTHR43450">
    <property type="entry name" value="ASPARTYL-TRNA SYNTHETASE"/>
    <property type="match status" value="1"/>
</dbReference>
<evidence type="ECO:0000313" key="12">
    <source>
        <dbReference type="EMBL" id="PIA58381.1"/>
    </source>
</evidence>
<dbReference type="InterPro" id="IPR004364">
    <property type="entry name" value="Aa-tRNA-synt_II"/>
</dbReference>
<name>A0A2G5ERL4_AQUCA</name>
<dbReference type="OrthoDB" id="372395at2759"/>
<evidence type="ECO:0000256" key="9">
    <source>
        <dbReference type="ARBA" id="ARBA00023146"/>
    </source>
</evidence>
<dbReference type="InterPro" id="IPR045864">
    <property type="entry name" value="aa-tRNA-synth_II/BPL/LPL"/>
</dbReference>
<dbReference type="GO" id="GO:0005524">
    <property type="term" value="F:ATP binding"/>
    <property type="evidence" value="ECO:0007669"/>
    <property type="project" value="UniProtKB-KW"/>
</dbReference>
<protein>
    <recommendedName>
        <fullName evidence="3">aspartate--tRNA ligase</fullName>
        <ecNumber evidence="3">6.1.1.12</ecNumber>
    </recommendedName>
</protein>
<keyword evidence="8" id="KW-0648">Protein biosynthesis</keyword>
<dbReference type="GO" id="GO:0017101">
    <property type="term" value="C:aminoacyl-tRNA synthetase multienzyme complex"/>
    <property type="evidence" value="ECO:0007669"/>
    <property type="project" value="TreeGrafter"/>
</dbReference>
<evidence type="ECO:0000256" key="6">
    <source>
        <dbReference type="ARBA" id="ARBA00022741"/>
    </source>
</evidence>
<dbReference type="Gene3D" id="2.40.50.140">
    <property type="entry name" value="Nucleic acid-binding proteins"/>
    <property type="match status" value="1"/>
</dbReference>
<evidence type="ECO:0000313" key="13">
    <source>
        <dbReference type="Proteomes" id="UP000230069"/>
    </source>
</evidence>
<dbReference type="GO" id="GO:0006422">
    <property type="term" value="P:aspartyl-tRNA aminoacylation"/>
    <property type="evidence" value="ECO:0007669"/>
    <property type="project" value="InterPro"/>
</dbReference>
<accession>A0A2G5ERL4</accession>
<proteinExistence type="inferred from homology"/>
<evidence type="ECO:0000256" key="2">
    <source>
        <dbReference type="ARBA" id="ARBA00005312"/>
    </source>
</evidence>
<dbReference type="InterPro" id="IPR004523">
    <property type="entry name" value="Asp-tRNA_synthase_2"/>
</dbReference>
<dbReference type="SUPFAM" id="SSF55681">
    <property type="entry name" value="Class II aaRS and biotin synthetases"/>
    <property type="match status" value="1"/>
</dbReference>
<comment type="similarity">
    <text evidence="2">Belongs to the class-II aminoacyl-tRNA synthetase family. Type 2 subfamily.</text>
</comment>
<dbReference type="InterPro" id="IPR002312">
    <property type="entry name" value="Asp/Asn-tRNA-synth_IIb"/>
</dbReference>
<dbReference type="STRING" id="218851.A0A2G5ERL4"/>
<dbReference type="PROSITE" id="PS50862">
    <property type="entry name" value="AA_TRNA_LIGASE_II"/>
    <property type="match status" value="1"/>
</dbReference>
<evidence type="ECO:0000256" key="8">
    <source>
        <dbReference type="ARBA" id="ARBA00022917"/>
    </source>
</evidence>
<dbReference type="AlphaFoldDB" id="A0A2G5ERL4"/>
<dbReference type="GO" id="GO:0005829">
    <property type="term" value="C:cytosol"/>
    <property type="evidence" value="ECO:0007669"/>
    <property type="project" value="TreeGrafter"/>
</dbReference>
<evidence type="ECO:0000256" key="5">
    <source>
        <dbReference type="ARBA" id="ARBA00022598"/>
    </source>
</evidence>
<keyword evidence="6" id="KW-0547">Nucleotide-binding</keyword>
<gene>
    <name evidence="12" type="ORF">AQUCO_00500359v1</name>
</gene>
<comment type="subcellular location">
    <subcellularLocation>
        <location evidence="1">Cytoplasm</location>
    </subcellularLocation>
</comment>
<reference evidence="12 13" key="1">
    <citation type="submission" date="2017-09" db="EMBL/GenBank/DDBJ databases">
        <title>WGS assembly of Aquilegia coerulea Goldsmith.</title>
        <authorList>
            <person name="Hodges S."/>
            <person name="Kramer E."/>
            <person name="Nordborg M."/>
            <person name="Tomkins J."/>
            <person name="Borevitz J."/>
            <person name="Derieg N."/>
            <person name="Yan J."/>
            <person name="Mihaltcheva S."/>
            <person name="Hayes R.D."/>
            <person name="Rokhsar D."/>
        </authorList>
    </citation>
    <scope>NUCLEOTIDE SEQUENCE [LARGE SCALE GENOMIC DNA]</scope>
    <source>
        <strain evidence="13">cv. Goldsmith</strain>
    </source>
</reference>
<dbReference type="InterPro" id="IPR006195">
    <property type="entry name" value="aa-tRNA-synth_II"/>
</dbReference>
<keyword evidence="5" id="KW-0436">Ligase</keyword>
<dbReference type="SUPFAM" id="SSF50249">
    <property type="entry name" value="Nucleic acid-binding proteins"/>
    <property type="match status" value="1"/>
</dbReference>
<keyword evidence="7" id="KW-0067">ATP-binding</keyword>
<dbReference type="InterPro" id="IPR012340">
    <property type="entry name" value="NA-bd_OB-fold"/>
</dbReference>
<feature type="domain" description="Aminoacyl-transfer RNA synthetases class-II family profile" evidence="11">
    <location>
        <begin position="237"/>
        <end position="497"/>
    </location>
</feature>
<evidence type="ECO:0000259" key="11">
    <source>
        <dbReference type="PROSITE" id="PS50862"/>
    </source>
</evidence>
<evidence type="ECO:0000256" key="7">
    <source>
        <dbReference type="ARBA" id="ARBA00022840"/>
    </source>
</evidence>
<comment type="catalytic activity">
    <reaction evidence="10">
        <text>tRNA(Asp) + L-aspartate + ATP = L-aspartyl-tRNA(Asp) + AMP + diphosphate</text>
        <dbReference type="Rhea" id="RHEA:19649"/>
        <dbReference type="Rhea" id="RHEA-COMP:9660"/>
        <dbReference type="Rhea" id="RHEA-COMP:9678"/>
        <dbReference type="ChEBI" id="CHEBI:29991"/>
        <dbReference type="ChEBI" id="CHEBI:30616"/>
        <dbReference type="ChEBI" id="CHEBI:33019"/>
        <dbReference type="ChEBI" id="CHEBI:78442"/>
        <dbReference type="ChEBI" id="CHEBI:78516"/>
        <dbReference type="ChEBI" id="CHEBI:456215"/>
        <dbReference type="EC" id="6.1.1.12"/>
    </reaction>
</comment>
<dbReference type="GO" id="GO:0004815">
    <property type="term" value="F:aspartate-tRNA ligase activity"/>
    <property type="evidence" value="ECO:0007669"/>
    <property type="project" value="UniProtKB-EC"/>
</dbReference>
<dbReference type="Gene3D" id="3.30.930.10">
    <property type="entry name" value="Bira Bifunctional Protein, Domain 2"/>
    <property type="match status" value="1"/>
</dbReference>
<dbReference type="EMBL" id="KZ305022">
    <property type="protein sequence ID" value="PIA58381.1"/>
    <property type="molecule type" value="Genomic_DNA"/>
</dbReference>
<dbReference type="InParanoid" id="A0A2G5ERL4"/>
<keyword evidence="13" id="KW-1185">Reference proteome</keyword>
<keyword evidence="9" id="KW-0030">Aminoacyl-tRNA synthetase</keyword>
<evidence type="ECO:0000256" key="4">
    <source>
        <dbReference type="ARBA" id="ARBA00022490"/>
    </source>
</evidence>
<dbReference type="Pfam" id="PF00152">
    <property type="entry name" value="tRNA-synt_2"/>
    <property type="match status" value="1"/>
</dbReference>
<keyword evidence="4" id="KW-0963">Cytoplasm</keyword>
<evidence type="ECO:0000256" key="10">
    <source>
        <dbReference type="ARBA" id="ARBA00047904"/>
    </source>
</evidence>
<organism evidence="12 13">
    <name type="scientific">Aquilegia coerulea</name>
    <name type="common">Rocky mountain columbine</name>
    <dbReference type="NCBI Taxonomy" id="218851"/>
    <lineage>
        <taxon>Eukaryota</taxon>
        <taxon>Viridiplantae</taxon>
        <taxon>Streptophyta</taxon>
        <taxon>Embryophyta</taxon>
        <taxon>Tracheophyta</taxon>
        <taxon>Spermatophyta</taxon>
        <taxon>Magnoliopsida</taxon>
        <taxon>Ranunculales</taxon>
        <taxon>Ranunculaceae</taxon>
        <taxon>Thalictroideae</taxon>
        <taxon>Aquilegia</taxon>
    </lineage>
</organism>
<dbReference type="GO" id="GO:0003723">
    <property type="term" value="F:RNA binding"/>
    <property type="evidence" value="ECO:0007669"/>
    <property type="project" value="TreeGrafter"/>
</dbReference>